<dbReference type="AlphaFoldDB" id="A0A0D0BG01"/>
<reference evidence="1 2" key="1">
    <citation type="submission" date="2014-04" db="EMBL/GenBank/DDBJ databases">
        <authorList>
            <consortium name="DOE Joint Genome Institute"/>
            <person name="Kuo A."/>
            <person name="Ruytinx J."/>
            <person name="Rineau F."/>
            <person name="Colpaert J."/>
            <person name="Kohler A."/>
            <person name="Nagy L.G."/>
            <person name="Floudas D."/>
            <person name="Copeland A."/>
            <person name="Barry K.W."/>
            <person name="Cichocki N."/>
            <person name="Veneault-Fourrey C."/>
            <person name="LaButti K."/>
            <person name="Lindquist E.A."/>
            <person name="Lipzen A."/>
            <person name="Lundell T."/>
            <person name="Morin E."/>
            <person name="Murat C."/>
            <person name="Sun H."/>
            <person name="Tunlid A."/>
            <person name="Henrissat B."/>
            <person name="Grigoriev I.V."/>
            <person name="Hibbett D.S."/>
            <person name="Martin F."/>
            <person name="Nordberg H.P."/>
            <person name="Cantor M.N."/>
            <person name="Hua S.X."/>
        </authorList>
    </citation>
    <scope>NUCLEOTIDE SEQUENCE [LARGE SCALE GENOMIC DNA]</scope>
    <source>
        <strain evidence="1 2">UH-Slu-Lm8-n1</strain>
    </source>
</reference>
<proteinExistence type="predicted"/>
<sequence>MKHPRVRCTRPRYRIAPTVNSGNETMINPAARSKNKGLCKVKCGGMQHDIWALGYQSWKVNRLASTLLGRLIKQQRFCHFRRPSTSNDHALR</sequence>
<accession>A0A0D0BG01</accession>
<evidence type="ECO:0000313" key="1">
    <source>
        <dbReference type="EMBL" id="KIK42213.1"/>
    </source>
</evidence>
<organism evidence="1 2">
    <name type="scientific">Suillus luteus UH-Slu-Lm8-n1</name>
    <dbReference type="NCBI Taxonomy" id="930992"/>
    <lineage>
        <taxon>Eukaryota</taxon>
        <taxon>Fungi</taxon>
        <taxon>Dikarya</taxon>
        <taxon>Basidiomycota</taxon>
        <taxon>Agaricomycotina</taxon>
        <taxon>Agaricomycetes</taxon>
        <taxon>Agaricomycetidae</taxon>
        <taxon>Boletales</taxon>
        <taxon>Suillineae</taxon>
        <taxon>Suillaceae</taxon>
        <taxon>Suillus</taxon>
    </lineage>
</organism>
<keyword evidence="2" id="KW-1185">Reference proteome</keyword>
<evidence type="ECO:0000313" key="2">
    <source>
        <dbReference type="Proteomes" id="UP000054485"/>
    </source>
</evidence>
<dbReference type="HOGENOM" id="CLU_2414747_0_0_1"/>
<gene>
    <name evidence="1" type="ORF">CY34DRAFT_158800</name>
</gene>
<name>A0A0D0BG01_9AGAM</name>
<protein>
    <submittedName>
        <fullName evidence="1">Uncharacterized protein</fullName>
    </submittedName>
</protein>
<reference evidence="2" key="2">
    <citation type="submission" date="2015-01" db="EMBL/GenBank/DDBJ databases">
        <title>Evolutionary Origins and Diversification of the Mycorrhizal Mutualists.</title>
        <authorList>
            <consortium name="DOE Joint Genome Institute"/>
            <consortium name="Mycorrhizal Genomics Consortium"/>
            <person name="Kohler A."/>
            <person name="Kuo A."/>
            <person name="Nagy L.G."/>
            <person name="Floudas D."/>
            <person name="Copeland A."/>
            <person name="Barry K.W."/>
            <person name="Cichocki N."/>
            <person name="Veneault-Fourrey C."/>
            <person name="LaButti K."/>
            <person name="Lindquist E.A."/>
            <person name="Lipzen A."/>
            <person name="Lundell T."/>
            <person name="Morin E."/>
            <person name="Murat C."/>
            <person name="Riley R."/>
            <person name="Ohm R."/>
            <person name="Sun H."/>
            <person name="Tunlid A."/>
            <person name="Henrissat B."/>
            <person name="Grigoriev I.V."/>
            <person name="Hibbett D.S."/>
            <person name="Martin F."/>
        </authorList>
    </citation>
    <scope>NUCLEOTIDE SEQUENCE [LARGE SCALE GENOMIC DNA]</scope>
    <source>
        <strain evidence="2">UH-Slu-Lm8-n1</strain>
    </source>
</reference>
<dbReference type="EMBL" id="KN835245">
    <property type="protein sequence ID" value="KIK42213.1"/>
    <property type="molecule type" value="Genomic_DNA"/>
</dbReference>
<dbReference type="InParanoid" id="A0A0D0BG01"/>
<dbReference type="Proteomes" id="UP000054485">
    <property type="component" value="Unassembled WGS sequence"/>
</dbReference>